<feature type="compositionally biased region" description="Low complexity" evidence="1">
    <location>
        <begin position="798"/>
        <end position="808"/>
    </location>
</feature>
<name>A0A9P6A7Z0_PLEER</name>
<feature type="compositionally biased region" description="Polar residues" evidence="1">
    <location>
        <begin position="128"/>
        <end position="142"/>
    </location>
</feature>
<sequence length="1120" mass="124925">MDAASTRYDERSRHDPNCNFGTPISVDDPAMCYYNPSPALSTSFQVPTTPLSATTTPQDPSLRPPQYVFTANTPWNFYKPPAAHFHAERFSYDNIPPTPTPGHFMDGRGLYTHTSHLTDYATPRASPISVNDENSDEISTQHRPNKRRLTTQASGEWTSVRAAQPLRNATSHNALLLSNEPRTSGVSPGPTKRQSPRTQETKVRDTLKSIKTNGFRNLGDFLYALFDPKAAYTEQTTLQTLSAFLGGQYGEHRRPVDIVEAWYTHPRSQRGGSALAVDTSPVIPNYSVPIESKLPDRTLTASAQGVSAHELLEMWAGQVAILIIDGESEALASEPSFRAPTVWSWDMLNNISIKSFQSKIMKLAPLTWSLFTTIAVSPLRRSQIHDARQAITGHSKRSEAYSHQVEKINSLSNNPWSACAFMVLATLSPRNQLISLVPSLISLLFFANNTSRVVYQALGRFGICTSYSTVHDHLKKLGCDAGATIQEIGTTISRGGDHFLILFDNINKHHRAWHQTVSQADEVKSGTAATVIRMFSVPYDAINSKHFRNNCTKRHREKLTTKRLLKDIDTNHITAVGSVTLLRIWVKYVPSLAKFSNHVAKLEATLNKHPIELHKSDIYPLRTSGIDESTTAGNSDVLRNITHSQLGMDDDDFKDLLMPVAGDQLTVDRIRKLKGYTSKDISEYSRHAWALPVIQLWHMKWAFLKAIYKAHWAPNTGKRLFGLHCDCDTLGCTKLNPTKCDFYPHHHAVTETFEISCLGILWTLLEESSQSSSATADTSAYASPLAFGEPPIANDQFTSPTPTDASAPSLPPASGSPPASQSKSTKKLLDYLNHAFSAVGFLVSKEFSFLEDLAAVAYRRYLTTAAYEDCMDDGPIPTGDADLSGSDNNDNDDEWKWKGDQGMANLALRLRDSFWYYEMCHAISHGDIGHVMEIIKILRFYFWGSGSTNYGNELLELACNFLYEYPDDLKVTLLNNWLVNPSGLPGHWHELDLLQEHHNLLIKTLFNDRNSDFDSSFLQEVIALNIRGFKQLCDFIASFFDITPNSGKHSDPKLNADINTLGACHHADDIFTFRPARTQSFIAPDFFAVGFNKLALGQLDTFIKRTTQNGNSVQPEDLEN</sequence>
<feature type="region of interest" description="Disordered" evidence="1">
    <location>
        <begin position="172"/>
        <end position="203"/>
    </location>
</feature>
<evidence type="ECO:0000256" key="1">
    <source>
        <dbReference type="SAM" id="MobiDB-lite"/>
    </source>
</evidence>
<feature type="region of interest" description="Disordered" evidence="1">
    <location>
        <begin position="124"/>
        <end position="155"/>
    </location>
</feature>
<evidence type="ECO:0000313" key="4">
    <source>
        <dbReference type="Proteomes" id="UP000807025"/>
    </source>
</evidence>
<feature type="domain" description="DUF6589" evidence="2">
    <location>
        <begin position="555"/>
        <end position="769"/>
    </location>
</feature>
<feature type="region of interest" description="Disordered" evidence="1">
    <location>
        <begin position="1"/>
        <end position="21"/>
    </location>
</feature>
<accession>A0A9P6A7Z0</accession>
<feature type="compositionally biased region" description="Polar residues" evidence="1">
    <location>
        <begin position="45"/>
        <end position="59"/>
    </location>
</feature>
<dbReference type="EMBL" id="MU154526">
    <property type="protein sequence ID" value="KAF9500657.1"/>
    <property type="molecule type" value="Genomic_DNA"/>
</dbReference>
<organism evidence="3 4">
    <name type="scientific">Pleurotus eryngii</name>
    <name type="common">Boletus of the steppes</name>
    <dbReference type="NCBI Taxonomy" id="5323"/>
    <lineage>
        <taxon>Eukaryota</taxon>
        <taxon>Fungi</taxon>
        <taxon>Dikarya</taxon>
        <taxon>Basidiomycota</taxon>
        <taxon>Agaricomycotina</taxon>
        <taxon>Agaricomycetes</taxon>
        <taxon>Agaricomycetidae</taxon>
        <taxon>Agaricales</taxon>
        <taxon>Pleurotineae</taxon>
        <taxon>Pleurotaceae</taxon>
        <taxon>Pleurotus</taxon>
    </lineage>
</organism>
<proteinExistence type="predicted"/>
<feature type="compositionally biased region" description="Basic and acidic residues" evidence="1">
    <location>
        <begin position="7"/>
        <end position="16"/>
    </location>
</feature>
<feature type="region of interest" description="Disordered" evidence="1">
    <location>
        <begin position="792"/>
        <end position="822"/>
    </location>
</feature>
<dbReference type="InterPro" id="IPR046496">
    <property type="entry name" value="DUF6589"/>
</dbReference>
<dbReference type="AlphaFoldDB" id="A0A9P6A7Z0"/>
<feature type="region of interest" description="Disordered" evidence="1">
    <location>
        <begin position="45"/>
        <end position="64"/>
    </location>
</feature>
<feature type="compositionally biased region" description="Polar residues" evidence="1">
    <location>
        <begin position="180"/>
        <end position="198"/>
    </location>
</feature>
<protein>
    <recommendedName>
        <fullName evidence="2">DUF6589 domain-containing protein</fullName>
    </recommendedName>
</protein>
<evidence type="ECO:0000259" key="2">
    <source>
        <dbReference type="Pfam" id="PF20231"/>
    </source>
</evidence>
<reference evidence="3" key="1">
    <citation type="submission" date="2020-11" db="EMBL/GenBank/DDBJ databases">
        <authorList>
            <consortium name="DOE Joint Genome Institute"/>
            <person name="Ahrendt S."/>
            <person name="Riley R."/>
            <person name="Andreopoulos W."/>
            <person name="Labutti K."/>
            <person name="Pangilinan J."/>
            <person name="Ruiz-Duenas F.J."/>
            <person name="Barrasa J.M."/>
            <person name="Sanchez-Garcia M."/>
            <person name="Camarero S."/>
            <person name="Miyauchi S."/>
            <person name="Serrano A."/>
            <person name="Linde D."/>
            <person name="Babiker R."/>
            <person name="Drula E."/>
            <person name="Ayuso-Fernandez I."/>
            <person name="Pacheco R."/>
            <person name="Padilla G."/>
            <person name="Ferreira P."/>
            <person name="Barriuso J."/>
            <person name="Kellner H."/>
            <person name="Castanera R."/>
            <person name="Alfaro M."/>
            <person name="Ramirez L."/>
            <person name="Pisabarro A.G."/>
            <person name="Kuo A."/>
            <person name="Tritt A."/>
            <person name="Lipzen A."/>
            <person name="He G."/>
            <person name="Yan M."/>
            <person name="Ng V."/>
            <person name="Cullen D."/>
            <person name="Martin F."/>
            <person name="Rosso M.-N."/>
            <person name="Henrissat B."/>
            <person name="Hibbett D."/>
            <person name="Martinez A.T."/>
            <person name="Grigoriev I.V."/>
        </authorList>
    </citation>
    <scope>NUCLEOTIDE SEQUENCE</scope>
    <source>
        <strain evidence="3">ATCC 90797</strain>
    </source>
</reference>
<feature type="domain" description="DUF6589" evidence="2">
    <location>
        <begin position="840"/>
        <end position="1049"/>
    </location>
</feature>
<comment type="caution">
    <text evidence="3">The sequence shown here is derived from an EMBL/GenBank/DDBJ whole genome shotgun (WGS) entry which is preliminary data.</text>
</comment>
<dbReference type="OrthoDB" id="3240429at2759"/>
<dbReference type="Pfam" id="PF20231">
    <property type="entry name" value="DUF6589"/>
    <property type="match status" value="2"/>
</dbReference>
<keyword evidence="4" id="KW-1185">Reference proteome</keyword>
<evidence type="ECO:0000313" key="3">
    <source>
        <dbReference type="EMBL" id="KAF9500657.1"/>
    </source>
</evidence>
<gene>
    <name evidence="3" type="ORF">BDN71DRAFT_1501866</name>
</gene>
<dbReference type="Proteomes" id="UP000807025">
    <property type="component" value="Unassembled WGS sequence"/>
</dbReference>